<keyword evidence="2" id="KW-1185">Reference proteome</keyword>
<evidence type="ECO:0000313" key="1">
    <source>
        <dbReference type="EMBL" id="KAG0416179.1"/>
    </source>
</evidence>
<comment type="caution">
    <text evidence="1">The sequence shown here is derived from an EMBL/GenBank/DDBJ whole genome shotgun (WGS) entry which is preliminary data.</text>
</comment>
<protein>
    <submittedName>
        <fullName evidence="1">Uncharacterized protein</fullName>
    </submittedName>
</protein>
<name>A0AC60PAP3_IXOPE</name>
<sequence>MNHVWSLRMHSLAAKQRLVDAKELTIKGGGGGRCLVIDPANMAVKVKLHWVSYDVPNGQVKKELERYGKVSEITRELFREKGFEAVESNTRSMRLTLKEGYTVDSLPHEIRLEVCKVLVVVPGRAPLCLRCRRTGHIRRDCRVPRCSDCHRFGHEADDCVKTYASMARDRKVDDQLDFVMDDAEAEEAVGASGPTVLPPSDGGGSATPADVDHLAAPAGRSSSESVPQGARSAGVKTEEPQAQEQDHSQSDGIAPRESDGSTPSRDLSAPVPDADIEIGQVIKRLRDPTSTPEDAAAGWTATHPEAGTFAKRTRVQAKPRIPTEDRRRKNSL</sequence>
<accession>A0AC60PAP3</accession>
<reference evidence="1 2" key="1">
    <citation type="journal article" date="2020" name="Cell">
        <title>Large-Scale Comparative Analyses of Tick Genomes Elucidate Their Genetic Diversity and Vector Capacities.</title>
        <authorList>
            <consortium name="Tick Genome and Microbiome Consortium (TIGMIC)"/>
            <person name="Jia N."/>
            <person name="Wang J."/>
            <person name="Shi W."/>
            <person name="Du L."/>
            <person name="Sun Y."/>
            <person name="Zhan W."/>
            <person name="Jiang J.F."/>
            <person name="Wang Q."/>
            <person name="Zhang B."/>
            <person name="Ji P."/>
            <person name="Bell-Sakyi L."/>
            <person name="Cui X.M."/>
            <person name="Yuan T.T."/>
            <person name="Jiang B.G."/>
            <person name="Yang W.F."/>
            <person name="Lam T.T."/>
            <person name="Chang Q.C."/>
            <person name="Ding S.J."/>
            <person name="Wang X.J."/>
            <person name="Zhu J.G."/>
            <person name="Ruan X.D."/>
            <person name="Zhao L."/>
            <person name="Wei J.T."/>
            <person name="Ye R.Z."/>
            <person name="Que T.C."/>
            <person name="Du C.H."/>
            <person name="Zhou Y.H."/>
            <person name="Cheng J.X."/>
            <person name="Dai P.F."/>
            <person name="Guo W.B."/>
            <person name="Han X.H."/>
            <person name="Huang E.J."/>
            <person name="Li L.F."/>
            <person name="Wei W."/>
            <person name="Gao Y.C."/>
            <person name="Liu J.Z."/>
            <person name="Shao H.Z."/>
            <person name="Wang X."/>
            <person name="Wang C.C."/>
            <person name="Yang T.C."/>
            <person name="Huo Q.B."/>
            <person name="Li W."/>
            <person name="Chen H.Y."/>
            <person name="Chen S.E."/>
            <person name="Zhou L.G."/>
            <person name="Ni X.B."/>
            <person name="Tian J.H."/>
            <person name="Sheng Y."/>
            <person name="Liu T."/>
            <person name="Pan Y.S."/>
            <person name="Xia L.Y."/>
            <person name="Li J."/>
            <person name="Zhao F."/>
            <person name="Cao W.C."/>
        </authorList>
    </citation>
    <scope>NUCLEOTIDE SEQUENCE [LARGE SCALE GENOMIC DNA]</scope>
    <source>
        <strain evidence="1">Iper-2018</strain>
    </source>
</reference>
<dbReference type="EMBL" id="JABSTQ010010980">
    <property type="protein sequence ID" value="KAG0416179.1"/>
    <property type="molecule type" value="Genomic_DNA"/>
</dbReference>
<gene>
    <name evidence="1" type="ORF">HPB47_006636</name>
</gene>
<evidence type="ECO:0000313" key="2">
    <source>
        <dbReference type="Proteomes" id="UP000805193"/>
    </source>
</evidence>
<organism evidence="1 2">
    <name type="scientific">Ixodes persulcatus</name>
    <name type="common">Taiga tick</name>
    <dbReference type="NCBI Taxonomy" id="34615"/>
    <lineage>
        <taxon>Eukaryota</taxon>
        <taxon>Metazoa</taxon>
        <taxon>Ecdysozoa</taxon>
        <taxon>Arthropoda</taxon>
        <taxon>Chelicerata</taxon>
        <taxon>Arachnida</taxon>
        <taxon>Acari</taxon>
        <taxon>Parasitiformes</taxon>
        <taxon>Ixodida</taxon>
        <taxon>Ixodoidea</taxon>
        <taxon>Ixodidae</taxon>
        <taxon>Ixodinae</taxon>
        <taxon>Ixodes</taxon>
    </lineage>
</organism>
<dbReference type="Proteomes" id="UP000805193">
    <property type="component" value="Unassembled WGS sequence"/>
</dbReference>
<proteinExistence type="predicted"/>